<evidence type="ECO:0000256" key="1">
    <source>
        <dbReference type="SAM" id="SignalP"/>
    </source>
</evidence>
<comment type="caution">
    <text evidence="3">The sequence shown here is derived from an EMBL/GenBank/DDBJ whole genome shotgun (WGS) entry which is preliminary data.</text>
</comment>
<dbReference type="RefSeq" id="WP_136838512.1">
    <property type="nucleotide sequence ID" value="NZ_SWBR01000001.1"/>
</dbReference>
<reference evidence="3 4" key="1">
    <citation type="submission" date="2019-04" db="EMBL/GenBank/DDBJ databases">
        <title>Pedobacter sp. RP-3-22 sp. nov., isolated from Arctic soil.</title>
        <authorList>
            <person name="Dahal R.H."/>
            <person name="Kim D.-U."/>
        </authorList>
    </citation>
    <scope>NUCLEOTIDE SEQUENCE [LARGE SCALE GENOMIC DNA]</scope>
    <source>
        <strain evidence="3 4">RP-3-22</strain>
    </source>
</reference>
<protein>
    <recommendedName>
        <fullName evidence="2">Putative auto-transporter adhesin head GIN domain-containing protein</fullName>
    </recommendedName>
</protein>
<organism evidence="3 4">
    <name type="scientific">Pedobacter polaris</name>
    <dbReference type="NCBI Taxonomy" id="2571273"/>
    <lineage>
        <taxon>Bacteria</taxon>
        <taxon>Pseudomonadati</taxon>
        <taxon>Bacteroidota</taxon>
        <taxon>Sphingobacteriia</taxon>
        <taxon>Sphingobacteriales</taxon>
        <taxon>Sphingobacteriaceae</taxon>
        <taxon>Pedobacter</taxon>
    </lineage>
</organism>
<evidence type="ECO:0000259" key="2">
    <source>
        <dbReference type="Pfam" id="PF10988"/>
    </source>
</evidence>
<gene>
    <name evidence="3" type="ORF">FA048_02220</name>
</gene>
<proteinExistence type="predicted"/>
<sequence length="213" mass="22869">MKTSIKNLFAATLTLVVLTSSAFASTDVKQNNVTVLNQVKNTNKVVVNGNVEVILVQAPVESVKVYDSYYSKNALVQQQEGVLRISSFQKETLTVVVYVRNLSTIEAGDNSSVKTSGKMNFLSLDVILNGNSKADINANTVNLTTSVKDSASLKLGGSTTDFYATLGTQAKINMDQFTADCLSLNSISPVYAKATTVKKPTLESIVLTDELAK</sequence>
<dbReference type="InterPro" id="IPR021255">
    <property type="entry name" value="DUF2807"/>
</dbReference>
<dbReference type="Proteomes" id="UP000309488">
    <property type="component" value="Unassembled WGS sequence"/>
</dbReference>
<keyword evidence="1" id="KW-0732">Signal</keyword>
<name>A0A4U1CUD7_9SPHI</name>
<dbReference type="Pfam" id="PF10988">
    <property type="entry name" value="DUF2807"/>
    <property type="match status" value="1"/>
</dbReference>
<keyword evidence="4" id="KW-1185">Reference proteome</keyword>
<dbReference type="OrthoDB" id="796727at2"/>
<accession>A0A4U1CUD7</accession>
<dbReference type="AlphaFoldDB" id="A0A4U1CUD7"/>
<dbReference type="Gene3D" id="2.160.20.120">
    <property type="match status" value="1"/>
</dbReference>
<feature type="chain" id="PRO_5020468360" description="Putative auto-transporter adhesin head GIN domain-containing protein" evidence="1">
    <location>
        <begin position="25"/>
        <end position="213"/>
    </location>
</feature>
<feature type="domain" description="Putative auto-transporter adhesin head GIN" evidence="2">
    <location>
        <begin position="43"/>
        <end position="185"/>
    </location>
</feature>
<dbReference type="EMBL" id="SWBR01000001">
    <property type="protein sequence ID" value="TKC12454.1"/>
    <property type="molecule type" value="Genomic_DNA"/>
</dbReference>
<feature type="signal peptide" evidence="1">
    <location>
        <begin position="1"/>
        <end position="24"/>
    </location>
</feature>
<evidence type="ECO:0000313" key="4">
    <source>
        <dbReference type="Proteomes" id="UP000309488"/>
    </source>
</evidence>
<evidence type="ECO:0000313" key="3">
    <source>
        <dbReference type="EMBL" id="TKC12454.1"/>
    </source>
</evidence>